<dbReference type="AlphaFoldDB" id="A0A5C3M2G6"/>
<dbReference type="PANTHER" id="PTHR21310">
    <property type="entry name" value="AMINOGLYCOSIDE PHOSPHOTRANSFERASE-RELATED-RELATED"/>
    <property type="match status" value="1"/>
</dbReference>
<evidence type="ECO:0000313" key="2">
    <source>
        <dbReference type="Proteomes" id="UP000308652"/>
    </source>
</evidence>
<dbReference type="Proteomes" id="UP000308652">
    <property type="component" value="Unassembled WGS sequence"/>
</dbReference>
<gene>
    <name evidence="1" type="ORF">BDQ12DRAFT_668719</name>
</gene>
<organism evidence="1 2">
    <name type="scientific">Crucibulum laeve</name>
    <dbReference type="NCBI Taxonomy" id="68775"/>
    <lineage>
        <taxon>Eukaryota</taxon>
        <taxon>Fungi</taxon>
        <taxon>Dikarya</taxon>
        <taxon>Basidiomycota</taxon>
        <taxon>Agaricomycotina</taxon>
        <taxon>Agaricomycetes</taxon>
        <taxon>Agaricomycetidae</taxon>
        <taxon>Agaricales</taxon>
        <taxon>Agaricineae</taxon>
        <taxon>Nidulariaceae</taxon>
        <taxon>Crucibulum</taxon>
    </lineage>
</organism>
<dbReference type="InterPro" id="IPR011009">
    <property type="entry name" value="Kinase-like_dom_sf"/>
</dbReference>
<dbReference type="OrthoDB" id="2906425at2759"/>
<evidence type="ECO:0000313" key="1">
    <source>
        <dbReference type="EMBL" id="TFK35221.1"/>
    </source>
</evidence>
<accession>A0A5C3M2G6</accession>
<name>A0A5C3M2G6_9AGAR</name>
<dbReference type="InterPro" id="IPR051678">
    <property type="entry name" value="AGP_Transferase"/>
</dbReference>
<sequence length="374" mass="42473">MSAQEKLSNGDLAHVQQNLASVPAAVLKDKGAKDMIRSLTLFNLDALTYEAEKFFGETCTGCYLIAQGGFNTVYILTFKNHKDVVARLSASRSENPANKNQEYVIERKKSECAIYRFLTEKTTIPIPHIYYFTPYFKNPVGVPYMFMERVHGQILADVWFNSLSSEQQINVFNSVIGYNAQLLQLEFSAVGFLHHDDDGFTIGPLGSSCADGRVLPGFRGPFTTTTSYLLARAEAHLHSIVHNIEEWKASRLIYSARVVAVIDWDGSCVKPLWEDWPLQRFIAETMWDEDDKNLANQARSMQNSLYSKANPKFGCSHLNLGGLLILTDLATMALYSREFVNSHMLRWYEDRCNEGHLEEIRSFDELKSFTDDRS</sequence>
<dbReference type="SUPFAM" id="SSF56112">
    <property type="entry name" value="Protein kinase-like (PK-like)"/>
    <property type="match status" value="1"/>
</dbReference>
<keyword evidence="2" id="KW-1185">Reference proteome</keyword>
<proteinExistence type="predicted"/>
<evidence type="ECO:0008006" key="3">
    <source>
        <dbReference type="Google" id="ProtNLM"/>
    </source>
</evidence>
<dbReference type="EMBL" id="ML213623">
    <property type="protein sequence ID" value="TFK35221.1"/>
    <property type="molecule type" value="Genomic_DNA"/>
</dbReference>
<protein>
    <recommendedName>
        <fullName evidence="3">Kinase-like domain-containing protein</fullName>
    </recommendedName>
</protein>
<dbReference type="PANTHER" id="PTHR21310:SF15">
    <property type="entry name" value="AMINOGLYCOSIDE PHOSPHOTRANSFERASE DOMAIN-CONTAINING PROTEIN"/>
    <property type="match status" value="1"/>
</dbReference>
<reference evidence="1 2" key="1">
    <citation type="journal article" date="2019" name="Nat. Ecol. Evol.">
        <title>Megaphylogeny resolves global patterns of mushroom evolution.</title>
        <authorList>
            <person name="Varga T."/>
            <person name="Krizsan K."/>
            <person name="Foldi C."/>
            <person name="Dima B."/>
            <person name="Sanchez-Garcia M."/>
            <person name="Sanchez-Ramirez S."/>
            <person name="Szollosi G.J."/>
            <person name="Szarkandi J.G."/>
            <person name="Papp V."/>
            <person name="Albert L."/>
            <person name="Andreopoulos W."/>
            <person name="Angelini C."/>
            <person name="Antonin V."/>
            <person name="Barry K.W."/>
            <person name="Bougher N.L."/>
            <person name="Buchanan P."/>
            <person name="Buyck B."/>
            <person name="Bense V."/>
            <person name="Catcheside P."/>
            <person name="Chovatia M."/>
            <person name="Cooper J."/>
            <person name="Damon W."/>
            <person name="Desjardin D."/>
            <person name="Finy P."/>
            <person name="Geml J."/>
            <person name="Haridas S."/>
            <person name="Hughes K."/>
            <person name="Justo A."/>
            <person name="Karasinski D."/>
            <person name="Kautmanova I."/>
            <person name="Kiss B."/>
            <person name="Kocsube S."/>
            <person name="Kotiranta H."/>
            <person name="LaButti K.M."/>
            <person name="Lechner B.E."/>
            <person name="Liimatainen K."/>
            <person name="Lipzen A."/>
            <person name="Lukacs Z."/>
            <person name="Mihaltcheva S."/>
            <person name="Morgado L.N."/>
            <person name="Niskanen T."/>
            <person name="Noordeloos M.E."/>
            <person name="Ohm R.A."/>
            <person name="Ortiz-Santana B."/>
            <person name="Ovrebo C."/>
            <person name="Racz N."/>
            <person name="Riley R."/>
            <person name="Savchenko A."/>
            <person name="Shiryaev A."/>
            <person name="Soop K."/>
            <person name="Spirin V."/>
            <person name="Szebenyi C."/>
            <person name="Tomsovsky M."/>
            <person name="Tulloss R.E."/>
            <person name="Uehling J."/>
            <person name="Grigoriev I.V."/>
            <person name="Vagvolgyi C."/>
            <person name="Papp T."/>
            <person name="Martin F.M."/>
            <person name="Miettinen O."/>
            <person name="Hibbett D.S."/>
            <person name="Nagy L.G."/>
        </authorList>
    </citation>
    <scope>NUCLEOTIDE SEQUENCE [LARGE SCALE GENOMIC DNA]</scope>
    <source>
        <strain evidence="1 2">CBS 166.37</strain>
    </source>
</reference>